<evidence type="ECO:0000256" key="1">
    <source>
        <dbReference type="ARBA" id="ARBA00022452"/>
    </source>
</evidence>
<dbReference type="Proteomes" id="UP001238467">
    <property type="component" value="Unassembled WGS sequence"/>
</dbReference>
<accession>A0ABU0DH14</accession>
<protein>
    <submittedName>
        <fullName evidence="7">Hemolysin activation/secretion protein</fullName>
    </submittedName>
</protein>
<keyword evidence="1" id="KW-1134">Transmembrane beta strand</keyword>
<dbReference type="Gene3D" id="3.10.20.310">
    <property type="entry name" value="membrane protein fhac"/>
    <property type="match status" value="1"/>
</dbReference>
<evidence type="ECO:0000259" key="6">
    <source>
        <dbReference type="Pfam" id="PF08479"/>
    </source>
</evidence>
<dbReference type="Pfam" id="PF08479">
    <property type="entry name" value="POTRA_2"/>
    <property type="match status" value="1"/>
</dbReference>
<dbReference type="RefSeq" id="WP_307060253.1">
    <property type="nucleotide sequence ID" value="NZ_JAUSUH010000004.1"/>
</dbReference>
<feature type="signal peptide" evidence="4">
    <location>
        <begin position="1"/>
        <end position="29"/>
    </location>
</feature>
<comment type="caution">
    <text evidence="7">The sequence shown here is derived from an EMBL/GenBank/DDBJ whole genome shotgun (WGS) entry which is preliminary data.</text>
</comment>
<reference evidence="7 8" key="1">
    <citation type="submission" date="2023-07" db="EMBL/GenBank/DDBJ databases">
        <title>Genomic Encyclopedia of Type Strains, Phase IV (KMG-IV): sequencing the most valuable type-strain genomes for metagenomic binning, comparative biology and taxonomic classification.</title>
        <authorList>
            <person name="Goeker M."/>
        </authorList>
    </citation>
    <scope>NUCLEOTIDE SEQUENCE [LARGE SCALE GENOMIC DNA]</scope>
    <source>
        <strain evidence="7 8">DSM 1277</strain>
    </source>
</reference>
<dbReference type="InterPro" id="IPR013686">
    <property type="entry name" value="Polypept-transport_assoc_ShlB"/>
</dbReference>
<dbReference type="PANTHER" id="PTHR34597">
    <property type="entry name" value="SLR1661 PROTEIN"/>
    <property type="match status" value="1"/>
</dbReference>
<evidence type="ECO:0000313" key="8">
    <source>
        <dbReference type="Proteomes" id="UP001238467"/>
    </source>
</evidence>
<dbReference type="InterPro" id="IPR005565">
    <property type="entry name" value="Hemolysn_activator_HlyB_C"/>
</dbReference>
<keyword evidence="1" id="KW-0472">Membrane</keyword>
<keyword evidence="8" id="KW-1185">Reference proteome</keyword>
<name>A0ABU0DH14_9HYPH</name>
<organism evidence="7 8">
    <name type="scientific">Ancylobacter vacuolatus</name>
    <dbReference type="NCBI Taxonomy" id="223389"/>
    <lineage>
        <taxon>Bacteria</taxon>
        <taxon>Pseudomonadati</taxon>
        <taxon>Pseudomonadota</taxon>
        <taxon>Alphaproteobacteria</taxon>
        <taxon>Hyphomicrobiales</taxon>
        <taxon>Xanthobacteraceae</taxon>
        <taxon>Ancylobacter</taxon>
    </lineage>
</organism>
<dbReference type="Gene3D" id="2.40.160.50">
    <property type="entry name" value="membrane protein fhac: a member of the omp85/tpsb transporter family"/>
    <property type="match status" value="1"/>
</dbReference>
<feature type="domain" description="Haemolysin activator HlyB C-terminal" evidence="5">
    <location>
        <begin position="441"/>
        <end position="558"/>
    </location>
</feature>
<evidence type="ECO:0000256" key="4">
    <source>
        <dbReference type="SAM" id="SignalP"/>
    </source>
</evidence>
<keyword evidence="4" id="KW-0732">Signal</keyword>
<evidence type="ECO:0000313" key="7">
    <source>
        <dbReference type="EMBL" id="MDQ0347697.1"/>
    </source>
</evidence>
<dbReference type="EMBL" id="JAUSUH010000004">
    <property type="protein sequence ID" value="MDQ0347697.1"/>
    <property type="molecule type" value="Genomic_DNA"/>
</dbReference>
<evidence type="ECO:0000256" key="2">
    <source>
        <dbReference type="ARBA" id="ARBA00022692"/>
    </source>
</evidence>
<dbReference type="Pfam" id="PF03865">
    <property type="entry name" value="ShlB"/>
    <property type="match status" value="1"/>
</dbReference>
<keyword evidence="3" id="KW-0998">Cell outer membrane</keyword>
<gene>
    <name evidence="7" type="ORF">J2S76_002124</name>
</gene>
<dbReference type="InterPro" id="IPR051544">
    <property type="entry name" value="TPS_OM_transporter"/>
</dbReference>
<proteinExistence type="predicted"/>
<evidence type="ECO:0000259" key="5">
    <source>
        <dbReference type="Pfam" id="PF03865"/>
    </source>
</evidence>
<evidence type="ECO:0000256" key="3">
    <source>
        <dbReference type="ARBA" id="ARBA00023237"/>
    </source>
</evidence>
<feature type="chain" id="PRO_5046195075" evidence="4">
    <location>
        <begin position="30"/>
        <end position="597"/>
    </location>
</feature>
<dbReference type="PANTHER" id="PTHR34597:SF3">
    <property type="entry name" value="OUTER MEMBRANE TRANSPORTER CDIB"/>
    <property type="match status" value="1"/>
</dbReference>
<feature type="domain" description="Polypeptide-transport-associated ShlB-type" evidence="6">
    <location>
        <begin position="93"/>
        <end position="158"/>
    </location>
</feature>
<keyword evidence="2" id="KW-0812">Transmembrane</keyword>
<sequence>MTGGLRSFAVGAAGAALFGLMASAGGASAQQRAPLERNLPPAVTGQGQLTVSPPDLIGAADDTPLGVNLRGIRLAGPTDPIDAPPVPGLRIGAIGALSPARLEPALAPFLGQPVSRRLIADIQAAVARVYRGEGYPFMSVTVPPQEITGGVLTFRVVEFRTGAVEVQGGEASLARRVRAVPGERINAAALDEDIAWLNRFPYRSVSGVFSPGDEVGLSTFTLEVTAQKPWQVFAGWSNTGTHATGFDRIFAGFGAALPMLRDSFISYQATGSWDFWRDPASVGSGPAQPSYYSQAARLVLDLGDRQSLDIVPSYVATRQAGAFQDFIYDNSTLEVPVLYRTALSNVLPGVYLGDLILGASFKTVSRSGYFAGSAIGGADAGLFNLIAGWSISRPDAYGLTSVDLRLVGNPGGVVDGNDARNWSLYSGGRITDVNYVYGGADISRVTRLAAGYSWNSQFSGILAGEALPDTEQISLGGMYATRGYTLDDGNADSGFFWRNELRTPTLPGLSALGGTGARDQLSPYLFLDVGWGHNYGYQGVVGPVASFDVSMAGAGAGIDYALAGNFTASLVAGVALTEAGYTQPGDVTVQARLYLSF</sequence>